<accession>A0A367W7Z9</accession>
<evidence type="ECO:0000313" key="3">
    <source>
        <dbReference type="EMBL" id="RCK37507.1"/>
    </source>
</evidence>
<dbReference type="AlphaFoldDB" id="A0A367W7Z9"/>
<feature type="domain" description="Phytase-like" evidence="2">
    <location>
        <begin position="57"/>
        <end position="412"/>
    </location>
</feature>
<dbReference type="RefSeq" id="WP_114102046.1">
    <property type="nucleotide sequence ID" value="NZ_JPWF01000005.1"/>
</dbReference>
<dbReference type="InterPro" id="IPR027372">
    <property type="entry name" value="Phytase-like_dom"/>
</dbReference>
<comment type="caution">
    <text evidence="3">The sequence shown here is derived from an EMBL/GenBank/DDBJ whole genome shotgun (WGS) entry which is preliminary data.</text>
</comment>
<evidence type="ECO:0000256" key="1">
    <source>
        <dbReference type="SAM" id="SignalP"/>
    </source>
</evidence>
<protein>
    <recommendedName>
        <fullName evidence="2">Phytase-like domain-containing protein</fullName>
    </recommendedName>
</protein>
<organism evidence="3 4">
    <name type="scientific">Thalassospira profundimaris</name>
    <dbReference type="NCBI Taxonomy" id="502049"/>
    <lineage>
        <taxon>Bacteria</taxon>
        <taxon>Pseudomonadati</taxon>
        <taxon>Pseudomonadota</taxon>
        <taxon>Alphaproteobacteria</taxon>
        <taxon>Rhodospirillales</taxon>
        <taxon>Thalassospiraceae</taxon>
        <taxon>Thalassospira</taxon>
    </lineage>
</organism>
<dbReference type="OrthoDB" id="384721at2"/>
<dbReference type="EMBL" id="JPWF01000005">
    <property type="protein sequence ID" value="RCK37507.1"/>
    <property type="molecule type" value="Genomic_DNA"/>
</dbReference>
<feature type="signal peptide" evidence="1">
    <location>
        <begin position="1"/>
        <end position="23"/>
    </location>
</feature>
<dbReference type="PANTHER" id="PTHR37957">
    <property type="entry name" value="BLR7070 PROTEIN"/>
    <property type="match status" value="1"/>
</dbReference>
<keyword evidence="1" id="KW-0732">Signal</keyword>
<evidence type="ECO:0000313" key="4">
    <source>
        <dbReference type="Proteomes" id="UP000253226"/>
    </source>
</evidence>
<sequence length="433" mass="46691">MKRTFAAGIAGFAALLLASSAMAGEAKVFETKSAINNLSTVMVDGGKARDLTVGLGSGAYRRPGDPANMFYAVSDRGPNFVCGDVQDVLGVAEDVVCKGKKVRIYPTPDYSPSIYTIFLNDDGSFDIKDVITIKDQNGVPLTGLTNKLTVAKTEKPVDANGNPLEQSVSSIDAEGIIRLADGSYWIGEENGPSVLHVAADGTVNERIVPAGSEKDFEGAAYKVSGGLPAILVTRQTNRGIESMAVSPDETKLYFMVQNPLANPNADAYKAAKNTRLFVYDRVAEKLTGEYIYQLDDPQTFRNDPSKKQNAPRISEVLALGNDRLLVLERTDKTTKLHEIKLDGATNILATRWDDMSTSPSLEQENDLSKIDLVAVNKTLRFDSADYPEAPNKLEGLAIMGNGALAMINDNDFGIKGDPTKVILIEGLVQADKF</sequence>
<name>A0A367W7Z9_9PROT</name>
<gene>
    <name evidence="3" type="ORF">TH19_09615</name>
</gene>
<reference evidence="3 4" key="1">
    <citation type="submission" date="2014-07" db="EMBL/GenBank/DDBJ databases">
        <title>Draft genome sequence of Thalassospira profundimaris 35.</title>
        <authorList>
            <person name="Lai Q."/>
            <person name="Shao Z."/>
        </authorList>
    </citation>
    <scope>NUCLEOTIDE SEQUENCE [LARGE SCALE GENOMIC DNA]</scope>
    <source>
        <strain evidence="3 4">35</strain>
    </source>
</reference>
<dbReference type="Pfam" id="PF13449">
    <property type="entry name" value="Phytase-like"/>
    <property type="match status" value="1"/>
</dbReference>
<proteinExistence type="predicted"/>
<dbReference type="PANTHER" id="PTHR37957:SF1">
    <property type="entry name" value="PHYTASE-LIKE DOMAIN-CONTAINING PROTEIN"/>
    <property type="match status" value="1"/>
</dbReference>
<feature type="chain" id="PRO_5016967072" description="Phytase-like domain-containing protein" evidence="1">
    <location>
        <begin position="24"/>
        <end position="433"/>
    </location>
</feature>
<evidence type="ECO:0000259" key="2">
    <source>
        <dbReference type="Pfam" id="PF13449"/>
    </source>
</evidence>
<dbReference type="Proteomes" id="UP000253226">
    <property type="component" value="Unassembled WGS sequence"/>
</dbReference>